<organism evidence="2 3">
    <name type="scientific">Elysia crispata</name>
    <name type="common">lettuce slug</name>
    <dbReference type="NCBI Taxonomy" id="231223"/>
    <lineage>
        <taxon>Eukaryota</taxon>
        <taxon>Metazoa</taxon>
        <taxon>Spiralia</taxon>
        <taxon>Lophotrochozoa</taxon>
        <taxon>Mollusca</taxon>
        <taxon>Gastropoda</taxon>
        <taxon>Heterobranchia</taxon>
        <taxon>Euthyneura</taxon>
        <taxon>Panpulmonata</taxon>
        <taxon>Sacoglossa</taxon>
        <taxon>Placobranchoidea</taxon>
        <taxon>Plakobranchidae</taxon>
        <taxon>Elysia</taxon>
    </lineage>
</organism>
<feature type="compositionally biased region" description="Basic and acidic residues" evidence="1">
    <location>
        <begin position="1"/>
        <end position="13"/>
    </location>
</feature>
<dbReference type="AlphaFoldDB" id="A0AAE1DZQ7"/>
<comment type="caution">
    <text evidence="2">The sequence shown here is derived from an EMBL/GenBank/DDBJ whole genome shotgun (WGS) entry which is preliminary data.</text>
</comment>
<name>A0AAE1DZQ7_9GAST</name>
<keyword evidence="3" id="KW-1185">Reference proteome</keyword>
<evidence type="ECO:0000313" key="3">
    <source>
        <dbReference type="Proteomes" id="UP001283361"/>
    </source>
</evidence>
<evidence type="ECO:0000256" key="1">
    <source>
        <dbReference type="SAM" id="MobiDB-lite"/>
    </source>
</evidence>
<feature type="region of interest" description="Disordered" evidence="1">
    <location>
        <begin position="1"/>
        <end position="39"/>
    </location>
</feature>
<proteinExistence type="predicted"/>
<feature type="compositionally biased region" description="Low complexity" evidence="1">
    <location>
        <begin position="21"/>
        <end position="34"/>
    </location>
</feature>
<protein>
    <submittedName>
        <fullName evidence="2">Uncharacterized protein</fullName>
    </submittedName>
</protein>
<reference evidence="2" key="1">
    <citation type="journal article" date="2023" name="G3 (Bethesda)">
        <title>A reference genome for the long-term kleptoplast-retaining sea slug Elysia crispata morphotype clarki.</title>
        <authorList>
            <person name="Eastman K.E."/>
            <person name="Pendleton A.L."/>
            <person name="Shaikh M.A."/>
            <person name="Suttiyut T."/>
            <person name="Ogas R."/>
            <person name="Tomko P."/>
            <person name="Gavelis G."/>
            <person name="Widhalm J.R."/>
            <person name="Wisecaver J.H."/>
        </authorList>
    </citation>
    <scope>NUCLEOTIDE SEQUENCE</scope>
    <source>
        <strain evidence="2">ECLA1</strain>
    </source>
</reference>
<dbReference type="EMBL" id="JAWDGP010001707">
    <property type="protein sequence ID" value="KAK3788986.1"/>
    <property type="molecule type" value="Genomic_DNA"/>
</dbReference>
<accession>A0AAE1DZQ7</accession>
<sequence>MTYVKRDNKREECLSAPETFPSRTSPTGTSGTPSELETREVDLFVERSQSVKCSGVMADKISKQDQLWASVCLRSRSLKLMESRCSEQDSANRLTGYLKSAAGLLVAVW</sequence>
<dbReference type="Proteomes" id="UP001283361">
    <property type="component" value="Unassembled WGS sequence"/>
</dbReference>
<gene>
    <name evidence="2" type="ORF">RRG08_039594</name>
</gene>
<evidence type="ECO:0000313" key="2">
    <source>
        <dbReference type="EMBL" id="KAK3788986.1"/>
    </source>
</evidence>